<dbReference type="EMBL" id="KN824298">
    <property type="protein sequence ID" value="KIM27517.1"/>
    <property type="molecule type" value="Genomic_DNA"/>
</dbReference>
<reference evidence="1 2" key="1">
    <citation type="submission" date="2014-04" db="EMBL/GenBank/DDBJ databases">
        <authorList>
            <consortium name="DOE Joint Genome Institute"/>
            <person name="Kuo A."/>
            <person name="Zuccaro A."/>
            <person name="Kohler A."/>
            <person name="Nagy L.G."/>
            <person name="Floudas D."/>
            <person name="Copeland A."/>
            <person name="Barry K.W."/>
            <person name="Cichocki N."/>
            <person name="Veneault-Fourrey C."/>
            <person name="LaButti K."/>
            <person name="Lindquist E.A."/>
            <person name="Lipzen A."/>
            <person name="Lundell T."/>
            <person name="Morin E."/>
            <person name="Murat C."/>
            <person name="Sun H."/>
            <person name="Tunlid A."/>
            <person name="Henrissat B."/>
            <person name="Grigoriev I.V."/>
            <person name="Hibbett D.S."/>
            <person name="Martin F."/>
            <person name="Nordberg H.P."/>
            <person name="Cantor M.N."/>
            <person name="Hua S.X."/>
        </authorList>
    </citation>
    <scope>NUCLEOTIDE SEQUENCE [LARGE SCALE GENOMIC DNA]</scope>
    <source>
        <strain evidence="1 2">MAFF 305830</strain>
    </source>
</reference>
<sequence>MLAWGRRRNSDGAPPLPNAIVSSEMGLEMEPYPFMVHYDTAEEALVDANLRDHRRANIKLPPLPPGI</sequence>
<evidence type="ECO:0000313" key="1">
    <source>
        <dbReference type="EMBL" id="KIM27517.1"/>
    </source>
</evidence>
<dbReference type="Proteomes" id="UP000054097">
    <property type="component" value="Unassembled WGS sequence"/>
</dbReference>
<dbReference type="HOGENOM" id="CLU_2819706_0_0_1"/>
<reference evidence="2" key="2">
    <citation type="submission" date="2015-01" db="EMBL/GenBank/DDBJ databases">
        <title>Evolutionary Origins and Diversification of the Mycorrhizal Mutualists.</title>
        <authorList>
            <consortium name="DOE Joint Genome Institute"/>
            <consortium name="Mycorrhizal Genomics Consortium"/>
            <person name="Kohler A."/>
            <person name="Kuo A."/>
            <person name="Nagy L.G."/>
            <person name="Floudas D."/>
            <person name="Copeland A."/>
            <person name="Barry K.W."/>
            <person name="Cichocki N."/>
            <person name="Veneault-Fourrey C."/>
            <person name="LaButti K."/>
            <person name="Lindquist E.A."/>
            <person name="Lipzen A."/>
            <person name="Lundell T."/>
            <person name="Morin E."/>
            <person name="Murat C."/>
            <person name="Riley R."/>
            <person name="Ohm R."/>
            <person name="Sun H."/>
            <person name="Tunlid A."/>
            <person name="Henrissat B."/>
            <person name="Grigoriev I.V."/>
            <person name="Hibbett D.S."/>
            <person name="Martin F."/>
        </authorList>
    </citation>
    <scope>NUCLEOTIDE SEQUENCE [LARGE SCALE GENOMIC DNA]</scope>
    <source>
        <strain evidence="2">MAFF 305830</strain>
    </source>
</reference>
<protein>
    <submittedName>
        <fullName evidence="1">Uncharacterized protein</fullName>
    </submittedName>
</protein>
<feature type="non-terminal residue" evidence="1">
    <location>
        <position position="67"/>
    </location>
</feature>
<accession>A0A0C2XEH3</accession>
<dbReference type="AlphaFoldDB" id="A0A0C2XEH3"/>
<organism evidence="1 2">
    <name type="scientific">Serendipita vermifera MAFF 305830</name>
    <dbReference type="NCBI Taxonomy" id="933852"/>
    <lineage>
        <taxon>Eukaryota</taxon>
        <taxon>Fungi</taxon>
        <taxon>Dikarya</taxon>
        <taxon>Basidiomycota</taxon>
        <taxon>Agaricomycotina</taxon>
        <taxon>Agaricomycetes</taxon>
        <taxon>Sebacinales</taxon>
        <taxon>Serendipitaceae</taxon>
        <taxon>Serendipita</taxon>
    </lineage>
</organism>
<evidence type="ECO:0000313" key="2">
    <source>
        <dbReference type="Proteomes" id="UP000054097"/>
    </source>
</evidence>
<name>A0A0C2XEH3_SERVB</name>
<gene>
    <name evidence="1" type="ORF">M408DRAFT_329966</name>
</gene>
<proteinExistence type="predicted"/>
<keyword evidence="2" id="KW-1185">Reference proteome</keyword>